<dbReference type="Gene3D" id="3.40.50.10610">
    <property type="entry name" value="ABC-type transport auxiliary lipoprotein component"/>
    <property type="match status" value="1"/>
</dbReference>
<evidence type="ECO:0008006" key="3">
    <source>
        <dbReference type="Google" id="ProtNLM"/>
    </source>
</evidence>
<evidence type="ECO:0000256" key="1">
    <source>
        <dbReference type="SAM" id="Phobius"/>
    </source>
</evidence>
<organism evidence="2">
    <name type="scientific">hydrocarbon metagenome</name>
    <dbReference type="NCBI Taxonomy" id="938273"/>
    <lineage>
        <taxon>unclassified sequences</taxon>
        <taxon>metagenomes</taxon>
        <taxon>ecological metagenomes</taxon>
    </lineage>
</organism>
<comment type="caution">
    <text evidence="2">The sequence shown here is derived from an EMBL/GenBank/DDBJ whole genome shotgun (WGS) entry which is preliminary data.</text>
</comment>
<keyword evidence="1" id="KW-0472">Membrane</keyword>
<dbReference type="AlphaFoldDB" id="A0A0W8FRS3"/>
<dbReference type="Pfam" id="PF05643">
    <property type="entry name" value="GNA1162-like"/>
    <property type="match status" value="1"/>
</dbReference>
<dbReference type="InterPro" id="IPR008517">
    <property type="entry name" value="GNA1162-like"/>
</dbReference>
<dbReference type="PROSITE" id="PS51257">
    <property type="entry name" value="PROKAR_LIPOPROTEIN"/>
    <property type="match status" value="1"/>
</dbReference>
<proteinExistence type="predicted"/>
<gene>
    <name evidence="2" type="ORF">ASZ90_006630</name>
</gene>
<sequence length="200" mass="22408">MKICKIYLYVLIALIIIISGCSKNTPYGLKPNYDQNSAKIIAVLPIENKSYDNKTSQLLRSRLFEELYFKGYAKLPLDVIDNKLGSLYTDKKSKESAGIIDPQVLKDLVGADAGMYCTLTEENKAKKVFYAPLTIAVRCELRSAQTGEVLWNAECKATGRNFDITKKGLERKTTETYETVIEEVVNKVIKTLPDGPNIRG</sequence>
<reference evidence="2" key="1">
    <citation type="journal article" date="2015" name="Proc. Natl. Acad. Sci. U.S.A.">
        <title>Networks of energetic and metabolic interactions define dynamics in microbial communities.</title>
        <authorList>
            <person name="Embree M."/>
            <person name="Liu J.K."/>
            <person name="Al-Bassam M.M."/>
            <person name="Zengler K."/>
        </authorList>
    </citation>
    <scope>NUCLEOTIDE SEQUENCE</scope>
</reference>
<accession>A0A0W8FRS3</accession>
<protein>
    <recommendedName>
        <fullName evidence="3">Lipoprotein</fullName>
    </recommendedName>
</protein>
<evidence type="ECO:0000313" key="2">
    <source>
        <dbReference type="EMBL" id="KUG23581.1"/>
    </source>
</evidence>
<name>A0A0W8FRS3_9ZZZZ</name>
<dbReference type="EMBL" id="LNQE01000898">
    <property type="protein sequence ID" value="KUG23581.1"/>
    <property type="molecule type" value="Genomic_DNA"/>
</dbReference>
<feature type="transmembrane region" description="Helical" evidence="1">
    <location>
        <begin position="6"/>
        <end position="22"/>
    </location>
</feature>
<keyword evidence="1" id="KW-1133">Transmembrane helix</keyword>
<keyword evidence="1" id="KW-0812">Transmembrane</keyword>